<evidence type="ECO:0000256" key="1">
    <source>
        <dbReference type="ARBA" id="ARBA00004613"/>
    </source>
</evidence>
<dbReference type="GO" id="GO:0005615">
    <property type="term" value="C:extracellular space"/>
    <property type="evidence" value="ECO:0007669"/>
    <property type="project" value="TreeGrafter"/>
</dbReference>
<keyword evidence="8" id="KW-1185">Reference proteome</keyword>
<dbReference type="SMART" id="SM00034">
    <property type="entry name" value="CLECT"/>
    <property type="match status" value="1"/>
</dbReference>
<dbReference type="GO" id="GO:0008083">
    <property type="term" value="F:growth factor activity"/>
    <property type="evidence" value="ECO:0007669"/>
    <property type="project" value="TreeGrafter"/>
</dbReference>
<keyword evidence="2" id="KW-0964">Secreted</keyword>
<dbReference type="Pfam" id="PF00059">
    <property type="entry name" value="Lectin_C"/>
    <property type="match status" value="1"/>
</dbReference>
<evidence type="ECO:0000256" key="2">
    <source>
        <dbReference type="ARBA" id="ARBA00022525"/>
    </source>
</evidence>
<proteinExistence type="predicted"/>
<organism evidence="7 8">
    <name type="scientific">Columba livia</name>
    <name type="common">Rock dove</name>
    <dbReference type="NCBI Taxonomy" id="8932"/>
    <lineage>
        <taxon>Eukaryota</taxon>
        <taxon>Metazoa</taxon>
        <taxon>Chordata</taxon>
        <taxon>Craniata</taxon>
        <taxon>Vertebrata</taxon>
        <taxon>Euteleostomi</taxon>
        <taxon>Archelosauria</taxon>
        <taxon>Archosauria</taxon>
        <taxon>Dinosauria</taxon>
        <taxon>Saurischia</taxon>
        <taxon>Theropoda</taxon>
        <taxon>Coelurosauria</taxon>
        <taxon>Aves</taxon>
        <taxon>Neognathae</taxon>
        <taxon>Neoaves</taxon>
        <taxon>Columbimorphae</taxon>
        <taxon>Columbiformes</taxon>
        <taxon>Columbidae</taxon>
        <taxon>Columba</taxon>
    </lineage>
</organism>
<name>A0A2I0MFA9_COLLI</name>
<dbReference type="PROSITE" id="PS50041">
    <property type="entry name" value="C_TYPE_LECTIN_2"/>
    <property type="match status" value="1"/>
</dbReference>
<evidence type="ECO:0000256" key="4">
    <source>
        <dbReference type="ARBA" id="ARBA00022734"/>
    </source>
</evidence>
<protein>
    <submittedName>
        <fullName evidence="7">Pulmonary surfactant-associated protein A-like</fullName>
    </submittedName>
</protein>
<dbReference type="Proteomes" id="UP000053872">
    <property type="component" value="Unassembled WGS sequence"/>
</dbReference>
<sequence>MLCVLPDIPRHKGAVGNSLMWKSKGNAESTGQGGSQLAPSYQYADENQEKKSLAFMKSISVLLRRSPWHKKTSVFPQVSQAISQHVKLANGGQCLIPFSHLPDLQFLPGAAEVLKLFSPWMQRPTFCQGPFLELTWTPGNSINNAAGINQVSVGTPPATKDSASVLEAGMKLALFTGFLPLVDDEIGDIIHQLEHWISRLEGVLRLGKMVMTSGGKIFATNEKKADFYTALKKCKKAGGSIATPRNPAENEATLYFLKCFNTYAYLGIKESLILSKFQLLDGTQLSYTNWLLNEPSGKGEEECVEVYTDGTWNDKTCNQNHLIVCQF</sequence>
<evidence type="ECO:0000259" key="6">
    <source>
        <dbReference type="PROSITE" id="PS50041"/>
    </source>
</evidence>
<dbReference type="InterPro" id="IPR001304">
    <property type="entry name" value="C-type_lectin-like"/>
</dbReference>
<comment type="caution">
    <text evidence="7">The sequence shown here is derived from an EMBL/GenBank/DDBJ whole genome shotgun (WGS) entry which is preliminary data.</text>
</comment>
<keyword evidence="5" id="KW-1015">Disulfide bond</keyword>
<feature type="domain" description="C-type lectin" evidence="6">
    <location>
        <begin position="213"/>
        <end position="326"/>
    </location>
</feature>
<dbReference type="STRING" id="8932.A0A2I0MFA9"/>
<gene>
    <name evidence="7" type="ORF">A306_00005159</name>
</gene>
<keyword evidence="4" id="KW-0430">Lectin</keyword>
<evidence type="ECO:0000313" key="7">
    <source>
        <dbReference type="EMBL" id="PKK28368.1"/>
    </source>
</evidence>
<keyword evidence="3" id="KW-0732">Signal</keyword>
<evidence type="ECO:0000313" key="8">
    <source>
        <dbReference type="Proteomes" id="UP000053872"/>
    </source>
</evidence>
<dbReference type="InterPro" id="IPR018378">
    <property type="entry name" value="C-type_lectin_CS"/>
</dbReference>
<dbReference type="AlphaFoldDB" id="A0A2I0MFA9"/>
<comment type="subcellular location">
    <subcellularLocation>
        <location evidence="1">Secreted</location>
    </subcellularLocation>
</comment>
<dbReference type="InterPro" id="IPR016187">
    <property type="entry name" value="CTDL_fold"/>
</dbReference>
<accession>A0A2I0MFA9</accession>
<dbReference type="PROSITE" id="PS00615">
    <property type="entry name" value="C_TYPE_LECTIN_1"/>
    <property type="match status" value="1"/>
</dbReference>
<dbReference type="SUPFAM" id="SSF56436">
    <property type="entry name" value="C-type lectin-like"/>
    <property type="match status" value="1"/>
</dbReference>
<dbReference type="EMBL" id="AKCR02000016">
    <property type="protein sequence ID" value="PKK28368.1"/>
    <property type="molecule type" value="Genomic_DNA"/>
</dbReference>
<evidence type="ECO:0000256" key="3">
    <source>
        <dbReference type="ARBA" id="ARBA00022729"/>
    </source>
</evidence>
<dbReference type="InterPro" id="IPR051663">
    <property type="entry name" value="CLec_Tetranectin-domain"/>
</dbReference>
<dbReference type="GO" id="GO:0030246">
    <property type="term" value="F:carbohydrate binding"/>
    <property type="evidence" value="ECO:0007669"/>
    <property type="project" value="UniProtKB-KW"/>
</dbReference>
<dbReference type="PANTHER" id="PTHR22799:SF1">
    <property type="entry name" value="C-TYPE LECTIN DOMAIN FAMILY 11 MEMBER A"/>
    <property type="match status" value="1"/>
</dbReference>
<dbReference type="InterPro" id="IPR016186">
    <property type="entry name" value="C-type_lectin-like/link_sf"/>
</dbReference>
<dbReference type="InParanoid" id="A0A2I0MFA9"/>
<reference evidence="7 8" key="1">
    <citation type="journal article" date="2013" name="Science">
        <title>Genomic diversity and evolution of the head crest in the rock pigeon.</title>
        <authorList>
            <person name="Shapiro M.D."/>
            <person name="Kronenberg Z."/>
            <person name="Li C."/>
            <person name="Domyan E.T."/>
            <person name="Pan H."/>
            <person name="Campbell M."/>
            <person name="Tan H."/>
            <person name="Huff C.D."/>
            <person name="Hu H."/>
            <person name="Vickrey A.I."/>
            <person name="Nielsen S.C."/>
            <person name="Stringham S.A."/>
            <person name="Hu H."/>
            <person name="Willerslev E."/>
            <person name="Gilbert M.T."/>
            <person name="Yandell M."/>
            <person name="Zhang G."/>
            <person name="Wang J."/>
        </authorList>
    </citation>
    <scope>NUCLEOTIDE SEQUENCE [LARGE SCALE GENOMIC DNA]</scope>
    <source>
        <tissue evidence="7">Blood</tissue>
    </source>
</reference>
<dbReference type="GO" id="GO:0001503">
    <property type="term" value="P:ossification"/>
    <property type="evidence" value="ECO:0007669"/>
    <property type="project" value="TreeGrafter"/>
</dbReference>
<dbReference type="PANTHER" id="PTHR22799">
    <property type="entry name" value="TETRANECTIN-RELATED"/>
    <property type="match status" value="1"/>
</dbReference>
<dbReference type="Gene3D" id="3.10.100.10">
    <property type="entry name" value="Mannose-Binding Protein A, subunit A"/>
    <property type="match status" value="1"/>
</dbReference>
<evidence type="ECO:0000256" key="5">
    <source>
        <dbReference type="ARBA" id="ARBA00023157"/>
    </source>
</evidence>